<protein>
    <recommendedName>
        <fullName evidence="2">Peptidase A2 domain-containing protein</fullName>
    </recommendedName>
</protein>
<proteinExistence type="predicted"/>
<evidence type="ECO:0000259" key="2">
    <source>
        <dbReference type="PROSITE" id="PS50175"/>
    </source>
</evidence>
<feature type="compositionally biased region" description="Polar residues" evidence="1">
    <location>
        <begin position="150"/>
        <end position="159"/>
    </location>
</feature>
<dbReference type="PROSITE" id="PS50175">
    <property type="entry name" value="ASP_PROT_RETROV"/>
    <property type="match status" value="1"/>
</dbReference>
<feature type="compositionally biased region" description="Polar residues" evidence="1">
    <location>
        <begin position="9"/>
        <end position="18"/>
    </location>
</feature>
<dbReference type="EMBL" id="JAWQEG010001012">
    <property type="protein sequence ID" value="KAK3883151.1"/>
    <property type="molecule type" value="Genomic_DNA"/>
</dbReference>
<feature type="compositionally biased region" description="Polar residues" evidence="1">
    <location>
        <begin position="79"/>
        <end position="101"/>
    </location>
</feature>
<gene>
    <name evidence="3" type="ORF">Pcinc_012510</name>
</gene>
<feature type="region of interest" description="Disordered" evidence="1">
    <location>
        <begin position="465"/>
        <end position="499"/>
    </location>
</feature>
<sequence>MPPPVLRSSVRTNKQTEMAESPADIASLIQLILNRDERRQQEELQARREEADRRQQEADRRQQEMAALIAAVSQPAVNQTPQNVVTSQTNDLPSSQTNVVPSPTPNAKLRPTITPPQPLQSDVSYQRFRDWRRRCCRSTKESFKGGRRQSGGQVTQDSKGSGARRVQAATRTPSETSPPIVVSVTYRKGTYTLDMLPDTGADTTIIGPDHLQHIGLFLSDLQPPPQTPTYAADGSLMKSAIGSVQVQLQVKERSTQEWMDVHHGIPIPLLSYRACRELALIPERFPNPIAQVTHARVQKGKGSSTAVSTIQQIQDPSVGAVHPNSTTLDKLPSPAKPSPTWSNTTTPSQAREYFLKEYADVNPTDEDDMLKDTPLQAAAAVRAVRCLDSEVQHLNDDVQLEDLQQAARTDETYIMLLEHVRHGFPSHWTGEVVAQHRPRVYDVRLPNGRILRRNRIHLRPVPAINEDPAINPAAYSSAPRDPPAPRRSARLRQRQRTTN</sequence>
<feature type="compositionally biased region" description="Basic residues" evidence="1">
    <location>
        <begin position="487"/>
        <end position="499"/>
    </location>
</feature>
<dbReference type="GO" id="GO:0006508">
    <property type="term" value="P:proteolysis"/>
    <property type="evidence" value="ECO:0007669"/>
    <property type="project" value="InterPro"/>
</dbReference>
<dbReference type="GO" id="GO:0004190">
    <property type="term" value="F:aspartic-type endopeptidase activity"/>
    <property type="evidence" value="ECO:0007669"/>
    <property type="project" value="InterPro"/>
</dbReference>
<accession>A0AAE1G0K3</accession>
<reference evidence="3" key="1">
    <citation type="submission" date="2023-10" db="EMBL/GenBank/DDBJ databases">
        <title>Genome assemblies of two species of porcelain crab, Petrolisthes cinctipes and Petrolisthes manimaculis (Anomura: Porcellanidae).</title>
        <authorList>
            <person name="Angst P."/>
        </authorList>
    </citation>
    <scope>NUCLEOTIDE SEQUENCE</scope>
    <source>
        <strain evidence="3">PB745_01</strain>
        <tissue evidence="3">Gill</tissue>
    </source>
</reference>
<evidence type="ECO:0000313" key="3">
    <source>
        <dbReference type="EMBL" id="KAK3883151.1"/>
    </source>
</evidence>
<dbReference type="InterPro" id="IPR001995">
    <property type="entry name" value="Peptidase_A2_cat"/>
</dbReference>
<feature type="region of interest" description="Disordered" evidence="1">
    <location>
        <begin position="40"/>
        <end position="62"/>
    </location>
</feature>
<evidence type="ECO:0000256" key="1">
    <source>
        <dbReference type="SAM" id="MobiDB-lite"/>
    </source>
</evidence>
<feature type="region of interest" description="Disordered" evidence="1">
    <location>
        <begin position="139"/>
        <end position="178"/>
    </location>
</feature>
<feature type="region of interest" description="Disordered" evidence="1">
    <location>
        <begin position="1"/>
        <end position="22"/>
    </location>
</feature>
<organism evidence="3 4">
    <name type="scientific">Petrolisthes cinctipes</name>
    <name type="common">Flat porcelain crab</name>
    <dbReference type="NCBI Taxonomy" id="88211"/>
    <lineage>
        <taxon>Eukaryota</taxon>
        <taxon>Metazoa</taxon>
        <taxon>Ecdysozoa</taxon>
        <taxon>Arthropoda</taxon>
        <taxon>Crustacea</taxon>
        <taxon>Multicrustacea</taxon>
        <taxon>Malacostraca</taxon>
        <taxon>Eumalacostraca</taxon>
        <taxon>Eucarida</taxon>
        <taxon>Decapoda</taxon>
        <taxon>Pleocyemata</taxon>
        <taxon>Anomura</taxon>
        <taxon>Galatheoidea</taxon>
        <taxon>Porcellanidae</taxon>
        <taxon>Petrolisthes</taxon>
    </lineage>
</organism>
<keyword evidence="4" id="KW-1185">Reference proteome</keyword>
<dbReference type="Proteomes" id="UP001286313">
    <property type="component" value="Unassembled WGS sequence"/>
</dbReference>
<dbReference type="AlphaFoldDB" id="A0AAE1G0K3"/>
<name>A0AAE1G0K3_PETCI</name>
<evidence type="ECO:0000313" key="4">
    <source>
        <dbReference type="Proteomes" id="UP001286313"/>
    </source>
</evidence>
<feature type="region of interest" description="Disordered" evidence="1">
    <location>
        <begin position="316"/>
        <end position="346"/>
    </location>
</feature>
<feature type="domain" description="Peptidase A2" evidence="2">
    <location>
        <begin position="193"/>
        <end position="206"/>
    </location>
</feature>
<comment type="caution">
    <text evidence="3">The sequence shown here is derived from an EMBL/GenBank/DDBJ whole genome shotgun (WGS) entry which is preliminary data.</text>
</comment>
<feature type="region of interest" description="Disordered" evidence="1">
    <location>
        <begin position="79"/>
        <end position="120"/>
    </location>
</feature>